<reference evidence="2 3" key="1">
    <citation type="submission" date="2019-12" db="EMBL/GenBank/DDBJ databases">
        <title>The complete genome of the thermophilic, anoxygenic phototrophic gammaproteobacterium Thermochromatium tepidum.</title>
        <authorList>
            <person name="Sattley W.M."/>
            <person name="Swingley W.D."/>
            <person name="Burchell B.M."/>
            <person name="Gurbani S.A."/>
            <person name="Kujawa C.M."/>
            <person name="Nuccio D.A."/>
            <person name="Schladweiler J."/>
            <person name="Shaffer K.N."/>
            <person name="Stokes L.M."/>
            <person name="Touchman J.W."/>
            <person name="Blankenship R.E."/>
            <person name="Madigan M.T."/>
        </authorList>
    </citation>
    <scope>NUCLEOTIDE SEQUENCE [LARGE SCALE GENOMIC DNA]</scope>
    <source>
        <strain evidence="2 3">ATCC 43061</strain>
    </source>
</reference>
<dbReference type="PANTHER" id="PTHR12788">
    <property type="entry name" value="PROTEIN-TYROSINE SULFOTRANSFERASE 2"/>
    <property type="match status" value="1"/>
</dbReference>
<keyword evidence="3" id="KW-1185">Reference proteome</keyword>
<dbReference type="Proteomes" id="UP000426424">
    <property type="component" value="Chromosome"/>
</dbReference>
<dbReference type="KEGG" id="ttp:E6P07_11485"/>
<evidence type="ECO:0000313" key="2">
    <source>
        <dbReference type="EMBL" id="QGU33544.1"/>
    </source>
</evidence>
<evidence type="ECO:0000256" key="1">
    <source>
        <dbReference type="ARBA" id="ARBA00022679"/>
    </source>
</evidence>
<protein>
    <recommendedName>
        <fullName evidence="4">Sulfotransferase</fullName>
    </recommendedName>
</protein>
<dbReference type="PANTHER" id="PTHR12788:SF10">
    <property type="entry name" value="PROTEIN-TYROSINE SULFOTRANSFERASE"/>
    <property type="match status" value="1"/>
</dbReference>
<dbReference type="OrthoDB" id="9815894at2"/>
<dbReference type="AlphaFoldDB" id="A0A6I6E0Z7"/>
<sequence length="315" mass="35292">MAHRFDARGDRPVRARGGRSVDGAWVWAGRGLRVAIRNVWRRSAPKRETPPPILIGGFYRSGTTLLRRLLDAHPEVHCPPELKFMRDLLGEYRDDPYGHLRFSNTCRALPLAESERLAIWGRAYAELRTRAAERLGKRRWADKDPENARYLPYWEQALGSNFVYVHLVRDPLDTLASVREMGFEKSLPPGLAEQVALWRANAEAALQFRERAPERASVLSYEALVKRPGPTLEALLAWLGLEPDDSLIQGLTDPARGRGLEDPKIDRTSGIHGEGLGRGVRELDPASQAFIATELGALYLDLLRASGAAHSIRAR</sequence>
<dbReference type="InterPro" id="IPR027417">
    <property type="entry name" value="P-loop_NTPase"/>
</dbReference>
<proteinExistence type="predicted"/>
<evidence type="ECO:0008006" key="4">
    <source>
        <dbReference type="Google" id="ProtNLM"/>
    </source>
</evidence>
<accession>A0A6I6E0Z7</accession>
<dbReference type="InterPro" id="IPR026634">
    <property type="entry name" value="TPST-like"/>
</dbReference>
<dbReference type="Pfam" id="PF13469">
    <property type="entry name" value="Sulfotransfer_3"/>
    <property type="match status" value="1"/>
</dbReference>
<dbReference type="Gene3D" id="3.40.50.300">
    <property type="entry name" value="P-loop containing nucleotide triphosphate hydrolases"/>
    <property type="match status" value="1"/>
</dbReference>
<gene>
    <name evidence="2" type="ORF">E6P07_11485</name>
</gene>
<dbReference type="SUPFAM" id="SSF52540">
    <property type="entry name" value="P-loop containing nucleoside triphosphate hydrolases"/>
    <property type="match status" value="1"/>
</dbReference>
<keyword evidence="1" id="KW-0808">Transferase</keyword>
<dbReference type="GO" id="GO:0008476">
    <property type="term" value="F:protein-tyrosine sulfotransferase activity"/>
    <property type="evidence" value="ECO:0007669"/>
    <property type="project" value="InterPro"/>
</dbReference>
<organism evidence="2 3">
    <name type="scientific">Thermochromatium tepidum ATCC 43061</name>
    <dbReference type="NCBI Taxonomy" id="316276"/>
    <lineage>
        <taxon>Bacteria</taxon>
        <taxon>Pseudomonadati</taxon>
        <taxon>Pseudomonadota</taxon>
        <taxon>Gammaproteobacteria</taxon>
        <taxon>Chromatiales</taxon>
        <taxon>Chromatiaceae</taxon>
        <taxon>Thermochromatium</taxon>
    </lineage>
</organism>
<name>A0A6I6E0Z7_THETI</name>
<dbReference type="EMBL" id="CP039268">
    <property type="protein sequence ID" value="QGU33544.1"/>
    <property type="molecule type" value="Genomic_DNA"/>
</dbReference>
<evidence type="ECO:0000313" key="3">
    <source>
        <dbReference type="Proteomes" id="UP000426424"/>
    </source>
</evidence>